<dbReference type="EMBL" id="FWZB01000050">
    <property type="protein sequence ID" value="SME39861.1"/>
    <property type="molecule type" value="Genomic_DNA"/>
</dbReference>
<reference evidence="2" key="1">
    <citation type="submission" date="2017-04" db="EMBL/GenBank/DDBJ databases">
        <authorList>
            <person name="Criscuolo A."/>
        </authorList>
    </citation>
    <scope>NUCLEOTIDE SEQUENCE [LARGE SCALE GENOMIC DNA]</scope>
</reference>
<dbReference type="AlphaFoldDB" id="A0A1Y6ALM0"/>
<evidence type="ECO:0000313" key="1">
    <source>
        <dbReference type="EMBL" id="SME39861.1"/>
    </source>
</evidence>
<dbReference type="Proteomes" id="UP000194499">
    <property type="component" value="Unassembled WGS sequence"/>
</dbReference>
<accession>A0A1Y6ALM0</accession>
<sequence>MWKLIGILLKKETKEIINYMKFVAFATKNQEVKFYELEFKEI</sequence>
<evidence type="ECO:0000313" key="2">
    <source>
        <dbReference type="Proteomes" id="UP000194499"/>
    </source>
</evidence>
<organism evidence="1 2">
    <name type="scientific">Bacillus pacificus</name>
    <dbReference type="NCBI Taxonomy" id="2026187"/>
    <lineage>
        <taxon>Bacteria</taxon>
        <taxon>Bacillati</taxon>
        <taxon>Bacillota</taxon>
        <taxon>Bacilli</taxon>
        <taxon>Bacillales</taxon>
        <taxon>Bacillaceae</taxon>
        <taxon>Bacillus</taxon>
        <taxon>Bacillus cereus group</taxon>
    </lineage>
</organism>
<protein>
    <submittedName>
        <fullName evidence="1">Uncharacterized protein</fullName>
    </submittedName>
</protein>
<gene>
    <name evidence="1" type="ORF">BACERE00191_05080</name>
</gene>
<proteinExistence type="predicted"/>
<name>A0A1Y6ALM0_9BACI</name>